<dbReference type="OMA" id="IPNTLWY"/>
<keyword evidence="12" id="KW-0325">Glycoprotein</keyword>
<comment type="function">
    <text evidence="15">Transfers mannose from Dol-P-mannose to Ser or Thr residues on proteins.</text>
</comment>
<dbReference type="UniPathway" id="UPA00378"/>
<evidence type="ECO:0000256" key="7">
    <source>
        <dbReference type="ARBA" id="ARBA00022692"/>
    </source>
</evidence>
<feature type="transmembrane region" description="Helical" evidence="15">
    <location>
        <begin position="82"/>
        <end position="103"/>
    </location>
</feature>
<dbReference type="STRING" id="619300.G3AIX8"/>
<dbReference type="InterPro" id="IPR003342">
    <property type="entry name" value="ArnT-like_N"/>
</dbReference>
<evidence type="ECO:0000256" key="4">
    <source>
        <dbReference type="ARBA" id="ARBA00012839"/>
    </source>
</evidence>
<dbReference type="Pfam" id="PF02815">
    <property type="entry name" value="MIR"/>
    <property type="match status" value="1"/>
</dbReference>
<keyword evidence="5 15" id="KW-0328">Glycosyltransferase</keyword>
<dbReference type="InterPro" id="IPR016093">
    <property type="entry name" value="MIR_motif"/>
</dbReference>
<dbReference type="EMBL" id="GL996500">
    <property type="protein sequence ID" value="EGW33789.1"/>
    <property type="molecule type" value="Genomic_DNA"/>
</dbReference>
<dbReference type="GO" id="GO:0004169">
    <property type="term" value="F:dolichyl-phosphate-mannose-protein mannosyltransferase activity"/>
    <property type="evidence" value="ECO:0007669"/>
    <property type="project" value="UniProtKB-UniRule"/>
</dbReference>
<evidence type="ECO:0000256" key="5">
    <source>
        <dbReference type="ARBA" id="ARBA00022676"/>
    </source>
</evidence>
<name>G3AIX8_SPAPN</name>
<evidence type="ECO:0000256" key="1">
    <source>
        <dbReference type="ARBA" id="ARBA00004477"/>
    </source>
</evidence>
<dbReference type="EC" id="2.4.1.109" evidence="4 15"/>
<dbReference type="AlphaFoldDB" id="G3AIX8"/>
<evidence type="ECO:0000256" key="3">
    <source>
        <dbReference type="ARBA" id="ARBA00007222"/>
    </source>
</evidence>
<dbReference type="OrthoDB" id="292747at2759"/>
<evidence type="ECO:0000256" key="8">
    <source>
        <dbReference type="ARBA" id="ARBA00022737"/>
    </source>
</evidence>
<dbReference type="SMART" id="SM00472">
    <property type="entry name" value="MIR"/>
    <property type="match status" value="3"/>
</dbReference>
<dbReference type="Pfam" id="PF16192">
    <property type="entry name" value="PMT_4TMC"/>
    <property type="match status" value="1"/>
</dbReference>
<keyword evidence="9 15" id="KW-0256">Endoplasmic reticulum</keyword>
<comment type="pathway">
    <text evidence="2 15">Protein modification; protein glycosylation.</text>
</comment>
<evidence type="ECO:0000313" key="17">
    <source>
        <dbReference type="EMBL" id="EGW33789.1"/>
    </source>
</evidence>
<dbReference type="Proteomes" id="UP000000709">
    <property type="component" value="Unassembled WGS sequence"/>
</dbReference>
<feature type="transmembrane region" description="Helical" evidence="15">
    <location>
        <begin position="643"/>
        <end position="665"/>
    </location>
</feature>
<feature type="transmembrane region" description="Helical" evidence="15">
    <location>
        <begin position="590"/>
        <end position="607"/>
    </location>
</feature>
<protein>
    <recommendedName>
        <fullName evidence="4 15">Dolichyl-phosphate-mannose--protein mannosyltransferase</fullName>
        <ecNumber evidence="4 15">2.4.1.109</ecNumber>
    </recommendedName>
</protein>
<dbReference type="eggNOG" id="KOG3359">
    <property type="taxonomic scope" value="Eukaryota"/>
</dbReference>
<organism evidence="18">
    <name type="scientific">Spathaspora passalidarum (strain NRRL Y-27907 / 11-Y1)</name>
    <dbReference type="NCBI Taxonomy" id="619300"/>
    <lineage>
        <taxon>Eukaryota</taxon>
        <taxon>Fungi</taxon>
        <taxon>Dikarya</taxon>
        <taxon>Ascomycota</taxon>
        <taxon>Saccharomycotina</taxon>
        <taxon>Pichiomycetes</taxon>
        <taxon>Debaryomycetaceae</taxon>
        <taxon>Spathaspora</taxon>
    </lineage>
</organism>
<feature type="domain" description="MIR" evidence="16">
    <location>
        <begin position="334"/>
        <end position="393"/>
    </location>
</feature>
<feature type="transmembrane region" description="Helical" evidence="15">
    <location>
        <begin position="157"/>
        <end position="180"/>
    </location>
</feature>
<keyword evidence="8" id="KW-0677">Repeat</keyword>
<dbReference type="CDD" id="cd23286">
    <property type="entry name" value="beta-trefoil_MIR_PMT7-like"/>
    <property type="match status" value="1"/>
</dbReference>
<comment type="catalytic activity">
    <reaction evidence="13 15">
        <text>a di-trans,poly-cis-dolichyl beta-D-mannosyl phosphate + L-threonyl-[protein] = 3-O-(alpha-D-mannosyl)-L-threonyl-[protein] + a di-trans,poly-cis-dolichyl phosphate + H(+)</text>
        <dbReference type="Rhea" id="RHEA:53396"/>
        <dbReference type="Rhea" id="RHEA-COMP:11060"/>
        <dbReference type="Rhea" id="RHEA-COMP:13547"/>
        <dbReference type="Rhea" id="RHEA-COMP:19498"/>
        <dbReference type="Rhea" id="RHEA-COMP:19501"/>
        <dbReference type="ChEBI" id="CHEBI:15378"/>
        <dbReference type="ChEBI" id="CHEBI:30013"/>
        <dbReference type="ChEBI" id="CHEBI:57683"/>
        <dbReference type="ChEBI" id="CHEBI:58211"/>
        <dbReference type="ChEBI" id="CHEBI:137323"/>
        <dbReference type="EC" id="2.4.1.109"/>
    </reaction>
</comment>
<evidence type="ECO:0000256" key="12">
    <source>
        <dbReference type="ARBA" id="ARBA00023180"/>
    </source>
</evidence>
<comment type="subcellular location">
    <subcellularLocation>
        <location evidence="1 15">Endoplasmic reticulum membrane</location>
        <topology evidence="1 15">Multi-pass membrane protein</topology>
    </subcellularLocation>
</comment>
<dbReference type="InParanoid" id="G3AIX8"/>
<reference evidence="17 18" key="1">
    <citation type="journal article" date="2011" name="Proc. Natl. Acad. Sci. U.S.A.">
        <title>Comparative genomics of xylose-fermenting fungi for enhanced biofuel production.</title>
        <authorList>
            <person name="Wohlbach D.J."/>
            <person name="Kuo A."/>
            <person name="Sato T.K."/>
            <person name="Potts K.M."/>
            <person name="Salamov A.A."/>
            <person name="LaButti K.M."/>
            <person name="Sun H."/>
            <person name="Clum A."/>
            <person name="Pangilinan J.L."/>
            <person name="Lindquist E.A."/>
            <person name="Lucas S."/>
            <person name="Lapidus A."/>
            <person name="Jin M."/>
            <person name="Gunawan C."/>
            <person name="Balan V."/>
            <person name="Dale B.E."/>
            <person name="Jeffries T.W."/>
            <person name="Zinkel R."/>
            <person name="Barry K.W."/>
            <person name="Grigoriev I.V."/>
            <person name="Gasch A.P."/>
        </authorList>
    </citation>
    <scope>NUCLEOTIDE SEQUENCE [LARGE SCALE GENOMIC DNA]</scope>
    <source>
        <strain evidence="18">NRRL Y-27907 / 11-Y1</strain>
    </source>
</reference>
<accession>G3AIX8</accession>
<dbReference type="InterPro" id="IPR036300">
    <property type="entry name" value="MIR_dom_sf"/>
</dbReference>
<dbReference type="Pfam" id="PF02366">
    <property type="entry name" value="PMT"/>
    <property type="match status" value="1"/>
</dbReference>
<keyword evidence="7 15" id="KW-0812">Transmembrane</keyword>
<keyword evidence="18" id="KW-1185">Reference proteome</keyword>
<feature type="transmembrane region" description="Helical" evidence="15">
    <location>
        <begin position="218"/>
        <end position="240"/>
    </location>
</feature>
<dbReference type="GO" id="GO:0005789">
    <property type="term" value="C:endoplasmic reticulum membrane"/>
    <property type="evidence" value="ECO:0007669"/>
    <property type="project" value="UniProtKB-SubCell"/>
</dbReference>
<dbReference type="PROSITE" id="PS50919">
    <property type="entry name" value="MIR"/>
    <property type="match status" value="2"/>
</dbReference>
<evidence type="ECO:0000256" key="11">
    <source>
        <dbReference type="ARBA" id="ARBA00023136"/>
    </source>
</evidence>
<dbReference type="PANTHER" id="PTHR10050">
    <property type="entry name" value="DOLICHYL-PHOSPHATE-MANNOSE--PROTEIN MANNOSYLTRANSFERASE"/>
    <property type="match status" value="1"/>
</dbReference>
<dbReference type="Gene3D" id="2.80.10.50">
    <property type="match status" value="1"/>
</dbReference>
<dbReference type="GeneID" id="18871833"/>
<dbReference type="PANTHER" id="PTHR10050:SF50">
    <property type="entry name" value="DOLICHYL-PHOSPHATE-MANNOSE--PROTEIN MANNOSYLTRANSFERASE 1-RELATED"/>
    <property type="match status" value="1"/>
</dbReference>
<comment type="catalytic activity">
    <reaction evidence="14 15">
        <text>a di-trans,poly-cis-dolichyl beta-D-mannosyl phosphate + L-seryl-[protein] = 3-O-(alpha-D-mannosyl)-L-seryl-[protein] + a di-trans,poly-cis-dolichyl phosphate + H(+)</text>
        <dbReference type="Rhea" id="RHEA:17377"/>
        <dbReference type="Rhea" id="RHEA-COMP:9863"/>
        <dbReference type="Rhea" id="RHEA-COMP:13546"/>
        <dbReference type="Rhea" id="RHEA-COMP:19498"/>
        <dbReference type="Rhea" id="RHEA-COMP:19501"/>
        <dbReference type="ChEBI" id="CHEBI:15378"/>
        <dbReference type="ChEBI" id="CHEBI:29999"/>
        <dbReference type="ChEBI" id="CHEBI:57683"/>
        <dbReference type="ChEBI" id="CHEBI:58211"/>
        <dbReference type="ChEBI" id="CHEBI:137321"/>
        <dbReference type="EC" id="2.4.1.109"/>
    </reaction>
</comment>
<evidence type="ECO:0000259" key="16">
    <source>
        <dbReference type="PROSITE" id="PS50919"/>
    </source>
</evidence>
<evidence type="ECO:0000256" key="10">
    <source>
        <dbReference type="ARBA" id="ARBA00022989"/>
    </source>
</evidence>
<dbReference type="KEGG" id="spaa:SPAPADRAFT_54076"/>
<keyword evidence="10 15" id="KW-1133">Transmembrane helix</keyword>
<dbReference type="SUPFAM" id="SSF82109">
    <property type="entry name" value="MIR domain"/>
    <property type="match status" value="1"/>
</dbReference>
<feature type="transmembrane region" description="Helical" evidence="15">
    <location>
        <begin position="186"/>
        <end position="206"/>
    </location>
</feature>
<keyword evidence="11 15" id="KW-0472">Membrane</keyword>
<evidence type="ECO:0000313" key="18">
    <source>
        <dbReference type="Proteomes" id="UP000000709"/>
    </source>
</evidence>
<evidence type="ECO:0000256" key="2">
    <source>
        <dbReference type="ARBA" id="ARBA00004922"/>
    </source>
</evidence>
<feature type="transmembrane region" description="Helical" evidence="15">
    <location>
        <begin position="613"/>
        <end position="631"/>
    </location>
</feature>
<proteinExistence type="inferred from homology"/>
<sequence>MSLITLAIVIRLYKIYLPPRVVFDEVHFGTFARDYYRGEFFMDVHPPLGKLTYYWVSVLFGWNGEFTFEEIGKQFDDNVPYVAMRMVSGVAGVLTVLFTYLTVRLNCRSSVAWFTAVLLMIENSQVTQSRLILLDTPLICAQSLAIYQFKKFSQTPVAFSGTWFRSLLITGISLGIAMSIKLTGLYTMGWVGILTIFQLWTILGDLNVSTRQWIMHFFSRVVCLIIVPTTIYLAAFYIHFVALPFNGSGSGSVSSHFRSTLNDTDFTDMPVEVHYGSTVTIKHLNVERYLHSHDHNYPTGSNEQQVTLYGYDYDDNNDWMIESQNKFNERLFQKGPVKDGDTIRLYHRSTGKYLHVNDVRPPLSEHEYANEVSCDGDRNLLGDINYEFTVRIVSKKPHSKNDLPLIKLRATESIFQLIHRGTKCVVMSHEAKLPKWGMGYNEVLCVDQPTIPNTLWYIESNSNPKFNETENDFAKIEFTPFTFWNKVWEYHKIMFKLNKSMTDDHVYASEPSTWPFVLRGVAYYGNESLEHLTDENGSVIYMLGNVAIYYAGSIFILISIIRYVFYLFWYLNPFIIPKESKEHSIFYTNIRDSILGWILNYFPAFAMSRKLFLHHYFPALYFAILIIGQYVDYQITRRKYFGFALLLAVLAGGLYCYVHFVPIIYGLEWTLQECNHSKWLPTWDINCMTFS</sequence>
<dbReference type="InterPro" id="IPR032421">
    <property type="entry name" value="PMT_4TMC"/>
</dbReference>
<feature type="transmembrane region" description="Helical" evidence="15">
    <location>
        <begin position="547"/>
        <end position="569"/>
    </location>
</feature>
<dbReference type="InterPro" id="IPR027005">
    <property type="entry name" value="PMT-like"/>
</dbReference>
<keyword evidence="6 15" id="KW-0808">Transferase</keyword>
<feature type="domain" description="MIR" evidence="16">
    <location>
        <begin position="270"/>
        <end position="324"/>
    </location>
</feature>
<evidence type="ECO:0000256" key="6">
    <source>
        <dbReference type="ARBA" id="ARBA00022679"/>
    </source>
</evidence>
<evidence type="ECO:0000256" key="15">
    <source>
        <dbReference type="RuleBase" id="RU367007"/>
    </source>
</evidence>
<comment type="similarity">
    <text evidence="3 15">Belongs to the glycosyltransferase 39 family.</text>
</comment>
<dbReference type="HOGENOM" id="CLU_008438_2_1_1"/>
<dbReference type="RefSeq" id="XP_007373373.1">
    <property type="nucleotide sequence ID" value="XM_007373311.1"/>
</dbReference>
<evidence type="ECO:0000256" key="9">
    <source>
        <dbReference type="ARBA" id="ARBA00022824"/>
    </source>
</evidence>
<evidence type="ECO:0000256" key="14">
    <source>
        <dbReference type="ARBA" id="ARBA00045102"/>
    </source>
</evidence>
<gene>
    <name evidence="17" type="ORF">SPAPADRAFT_54076</name>
</gene>
<evidence type="ECO:0000256" key="13">
    <source>
        <dbReference type="ARBA" id="ARBA00045085"/>
    </source>
</evidence>